<dbReference type="GeneID" id="30922988"/>
<evidence type="ECO:0000313" key="7">
    <source>
        <dbReference type="Proteomes" id="UP000186547"/>
    </source>
</evidence>
<name>M0LES3_NATLA</name>
<keyword evidence="2" id="KW-0472">Membrane</keyword>
<dbReference type="Proteomes" id="UP000011555">
    <property type="component" value="Unassembled WGS sequence"/>
</dbReference>
<feature type="transmembrane region" description="Helical" evidence="2">
    <location>
        <begin position="132"/>
        <end position="149"/>
    </location>
</feature>
<feature type="region of interest" description="Disordered" evidence="1">
    <location>
        <begin position="300"/>
        <end position="332"/>
    </location>
</feature>
<dbReference type="Proteomes" id="UP000186547">
    <property type="component" value="Chromosome"/>
</dbReference>
<dbReference type="EMBL" id="AOLZ01000044">
    <property type="protein sequence ID" value="EMA31598.1"/>
    <property type="molecule type" value="Genomic_DNA"/>
</dbReference>
<dbReference type="RefSeq" id="WP_007142507.1">
    <property type="nucleotide sequence ID" value="NZ_AOLZ01000044.1"/>
</dbReference>
<dbReference type="STRING" id="358396.CHINAEXTREME_17650"/>
<reference evidence="4 7" key="1">
    <citation type="journal article" date="2011" name="J. Bacteriol.">
        <title>Genome sequence of Halobiforma lacisalsi AJ5, an extremely halophilic archaeon which harbors a bop gene.</title>
        <authorList>
            <person name="Jiang X."/>
            <person name="Wang S."/>
            <person name="Cheng H."/>
            <person name="Huo Y."/>
            <person name="Zhang X."/>
            <person name="Zhu X."/>
            <person name="Han X."/>
            <person name="Ni P."/>
            <person name="Wu M."/>
        </authorList>
    </citation>
    <scope>NUCLEOTIDE SEQUENCE [LARGE SCALE GENOMIC DNA]</scope>
    <source>
        <strain evidence="4 7">AJ5</strain>
    </source>
</reference>
<dbReference type="EMBL" id="CP019285">
    <property type="protein sequence ID" value="APW99478.1"/>
    <property type="molecule type" value="Genomic_DNA"/>
</dbReference>
<feature type="transmembrane region" description="Helical" evidence="2">
    <location>
        <begin position="191"/>
        <end position="212"/>
    </location>
</feature>
<evidence type="ECO:0000259" key="3">
    <source>
        <dbReference type="Pfam" id="PF00892"/>
    </source>
</evidence>
<dbReference type="PANTHER" id="PTHR22911">
    <property type="entry name" value="ACYL-MALONYL CONDENSING ENZYME-RELATED"/>
    <property type="match status" value="1"/>
</dbReference>
<dbReference type="Pfam" id="PF00892">
    <property type="entry name" value="EamA"/>
    <property type="match status" value="2"/>
</dbReference>
<feature type="transmembrane region" description="Helical" evidence="2">
    <location>
        <begin position="161"/>
        <end position="179"/>
    </location>
</feature>
<feature type="compositionally biased region" description="Acidic residues" evidence="1">
    <location>
        <begin position="322"/>
        <end position="332"/>
    </location>
</feature>
<gene>
    <name evidence="5" type="ORF">C445_13987</name>
    <name evidence="4" type="ORF">CHINAEXTREME_17650</name>
</gene>
<feature type="transmembrane region" description="Helical" evidence="2">
    <location>
        <begin position="279"/>
        <end position="297"/>
    </location>
</feature>
<evidence type="ECO:0000313" key="5">
    <source>
        <dbReference type="EMBL" id="EMA31598.1"/>
    </source>
</evidence>
<proteinExistence type="predicted"/>
<dbReference type="PATRIC" id="fig|358396.7.peg.2845"/>
<feature type="domain" description="EamA" evidence="3">
    <location>
        <begin position="163"/>
        <end position="296"/>
    </location>
</feature>
<dbReference type="GO" id="GO:0016020">
    <property type="term" value="C:membrane"/>
    <property type="evidence" value="ECO:0007669"/>
    <property type="project" value="InterPro"/>
</dbReference>
<reference evidence="5 6" key="2">
    <citation type="journal article" date="2014" name="PLoS Genet.">
        <title>Phylogenetically driven sequencing of extremely halophilic archaea reveals strategies for static and dynamic osmo-response.</title>
        <authorList>
            <person name="Becker E.A."/>
            <person name="Seitzer P.M."/>
            <person name="Tritt A."/>
            <person name="Larsen D."/>
            <person name="Krusor M."/>
            <person name="Yao A.I."/>
            <person name="Wu D."/>
            <person name="Madern D."/>
            <person name="Eisen J.A."/>
            <person name="Darling A.E."/>
            <person name="Facciotti M.T."/>
        </authorList>
    </citation>
    <scope>NUCLEOTIDE SEQUENCE [LARGE SCALE GENOMIC DNA]</scope>
    <source>
        <strain evidence="5 6">AJ5</strain>
    </source>
</reference>
<sequence length="332" mass="34206">MTGTRVGIGADLEATPYVALAFAVFAASTSAILVRWSGAPSSVAAFYRVLFTTAMVAPVAVLRYRGEFARLSVPDFGFAVVAGVALAIHFAAWFESLNHTSVAASVTLVQTQPIFVAVGAALVLGERVSRETVVGIAVAIVGAAAMSLGDAGEAPISDATVYGNALALLGAITVAGYVLAGRSIRQRVSLFPYVTVVYTACAVTLAVLVGAQGHDFVAYPAREWLLFLGMALGPGVFGHTIVNWVLKHLESVVVSVAWLGEPVGSTILALVLLAEVPDAITLVGGAVVLAGIYVTTIERERRKGDDPGDEGSETSAGAGTDAEPEPDPEPDP</sequence>
<evidence type="ECO:0000313" key="6">
    <source>
        <dbReference type="Proteomes" id="UP000011555"/>
    </source>
</evidence>
<feature type="transmembrane region" description="Helical" evidence="2">
    <location>
        <begin position="45"/>
        <end position="64"/>
    </location>
</feature>
<dbReference type="SUPFAM" id="SSF103481">
    <property type="entry name" value="Multidrug resistance efflux transporter EmrE"/>
    <property type="match status" value="2"/>
</dbReference>
<dbReference type="InterPro" id="IPR000620">
    <property type="entry name" value="EamA_dom"/>
</dbReference>
<feature type="transmembrane region" description="Helical" evidence="2">
    <location>
        <begin position="100"/>
        <end position="125"/>
    </location>
</feature>
<keyword evidence="6" id="KW-1185">Reference proteome</keyword>
<feature type="transmembrane region" description="Helical" evidence="2">
    <location>
        <begin position="12"/>
        <end position="33"/>
    </location>
</feature>
<evidence type="ECO:0000256" key="1">
    <source>
        <dbReference type="SAM" id="MobiDB-lite"/>
    </source>
</evidence>
<protein>
    <submittedName>
        <fullName evidence="4">EamA family transporter</fullName>
    </submittedName>
</protein>
<feature type="transmembrane region" description="Helical" evidence="2">
    <location>
        <begin position="253"/>
        <end position="273"/>
    </location>
</feature>
<organism evidence="5 6">
    <name type="scientific">Natronobacterium lacisalsi AJ5</name>
    <dbReference type="NCBI Taxonomy" id="358396"/>
    <lineage>
        <taxon>Archaea</taxon>
        <taxon>Methanobacteriati</taxon>
        <taxon>Methanobacteriota</taxon>
        <taxon>Stenosarchaea group</taxon>
        <taxon>Halobacteria</taxon>
        <taxon>Halobacteriales</taxon>
        <taxon>Natrialbaceae</taxon>
        <taxon>Natronobacterium</taxon>
    </lineage>
</organism>
<dbReference type="InterPro" id="IPR037185">
    <property type="entry name" value="EmrE-like"/>
</dbReference>
<evidence type="ECO:0000313" key="4">
    <source>
        <dbReference type="EMBL" id="APW99478.1"/>
    </source>
</evidence>
<feature type="transmembrane region" description="Helical" evidence="2">
    <location>
        <begin position="224"/>
        <end position="246"/>
    </location>
</feature>
<dbReference type="eggNOG" id="arCOG00271">
    <property type="taxonomic scope" value="Archaea"/>
</dbReference>
<dbReference type="AlphaFoldDB" id="M0LES3"/>
<accession>M0LES3</accession>
<reference evidence="4" key="3">
    <citation type="submission" date="2017-01" db="EMBL/GenBank/DDBJ databases">
        <authorList>
            <person name="Mah S.A."/>
            <person name="Swanson W.J."/>
            <person name="Moy G.W."/>
            <person name="Vacquier V.D."/>
        </authorList>
    </citation>
    <scope>NUCLEOTIDE SEQUENCE</scope>
    <source>
        <strain evidence="4">AJ5</strain>
    </source>
</reference>
<keyword evidence="2" id="KW-1133">Transmembrane helix</keyword>
<feature type="transmembrane region" description="Helical" evidence="2">
    <location>
        <begin position="76"/>
        <end position="94"/>
    </location>
</feature>
<keyword evidence="2" id="KW-0812">Transmembrane</keyword>
<dbReference type="PANTHER" id="PTHR22911:SF76">
    <property type="entry name" value="EAMA DOMAIN-CONTAINING PROTEIN"/>
    <property type="match status" value="1"/>
</dbReference>
<evidence type="ECO:0000256" key="2">
    <source>
        <dbReference type="SAM" id="Phobius"/>
    </source>
</evidence>
<dbReference type="KEGG" id="hlc:CHINAEXTREME17650"/>
<feature type="domain" description="EamA" evidence="3">
    <location>
        <begin position="19"/>
        <end position="147"/>
    </location>
</feature>